<dbReference type="PANTHER" id="PTHR30294">
    <property type="entry name" value="MEMBRANE COMPONENT OF ABC TRANSPORTER YHHJ-RELATED"/>
    <property type="match status" value="1"/>
</dbReference>
<protein>
    <submittedName>
        <fullName evidence="8">ABC transporter permease</fullName>
    </submittedName>
</protein>
<keyword evidence="4 6" id="KW-1133">Transmembrane helix</keyword>
<evidence type="ECO:0000256" key="4">
    <source>
        <dbReference type="ARBA" id="ARBA00022989"/>
    </source>
</evidence>
<evidence type="ECO:0000256" key="6">
    <source>
        <dbReference type="SAM" id="Phobius"/>
    </source>
</evidence>
<dbReference type="RefSeq" id="WP_369454261.1">
    <property type="nucleotide sequence ID" value="NZ_JBGCUO010000001.1"/>
</dbReference>
<gene>
    <name evidence="8" type="ORF">AB5I84_02550</name>
</gene>
<feature type="transmembrane region" description="Helical" evidence="6">
    <location>
        <begin position="264"/>
        <end position="286"/>
    </location>
</feature>
<organism evidence="8 9">
    <name type="scientific">Isoalcanivorax beigongshangi</name>
    <dbReference type="NCBI Taxonomy" id="3238810"/>
    <lineage>
        <taxon>Bacteria</taxon>
        <taxon>Pseudomonadati</taxon>
        <taxon>Pseudomonadota</taxon>
        <taxon>Gammaproteobacteria</taxon>
        <taxon>Oceanospirillales</taxon>
        <taxon>Alcanivoracaceae</taxon>
        <taxon>Isoalcanivorax</taxon>
    </lineage>
</organism>
<dbReference type="Proteomes" id="UP001562065">
    <property type="component" value="Unassembled WGS sequence"/>
</dbReference>
<evidence type="ECO:0000313" key="9">
    <source>
        <dbReference type="Proteomes" id="UP001562065"/>
    </source>
</evidence>
<feature type="domain" description="ABC-2 type transporter transmembrane" evidence="7">
    <location>
        <begin position="22"/>
        <end position="368"/>
    </location>
</feature>
<keyword evidence="2" id="KW-1003">Cell membrane</keyword>
<sequence>MSFWRLLCAEWQAVRADSAVMLVLFGGILFYAVLYPLPYKHNVAGEQPVVVIDQDRTALSRTLIRRVNATPQVRVSDQVFSVAEARERLVAGAAHGMLVIPEHFQRDVLRGSPTTLSYAGDASYFLIYGTVAEGLLTAGTTLVLETQALRSLMVRDSQAPLAAQLQPVRVLAKPVFNAVGGYLNYVLPAVFVLILHQTMLITLGGITVKDRARRAAGVVSTPLLPALLARLLLFVGLYMLFASLYFGFFLALNGVQAVAPLAQLLLFTLMFLVTTALLSLMLGYCWTAPEQPILLVLISSLPLVFTIGFAWPVTSLPGWLDALVNLVPARPGIQGLLVLNQMGAPWSVLAPQAGWLLGQGLLFGGLLLWRVRMTRG</sequence>
<evidence type="ECO:0000259" key="7">
    <source>
        <dbReference type="Pfam" id="PF12698"/>
    </source>
</evidence>
<name>A0ABV4AEW3_9GAMM</name>
<feature type="transmembrane region" description="Helical" evidence="6">
    <location>
        <begin position="20"/>
        <end position="37"/>
    </location>
</feature>
<feature type="transmembrane region" description="Helical" evidence="6">
    <location>
        <begin position="227"/>
        <end position="252"/>
    </location>
</feature>
<dbReference type="Pfam" id="PF12698">
    <property type="entry name" value="ABC2_membrane_3"/>
    <property type="match status" value="1"/>
</dbReference>
<evidence type="ECO:0000256" key="1">
    <source>
        <dbReference type="ARBA" id="ARBA00004651"/>
    </source>
</evidence>
<feature type="transmembrane region" description="Helical" evidence="6">
    <location>
        <begin position="125"/>
        <end position="144"/>
    </location>
</feature>
<feature type="transmembrane region" description="Helical" evidence="6">
    <location>
        <begin position="185"/>
        <end position="206"/>
    </location>
</feature>
<keyword evidence="3 6" id="KW-0812">Transmembrane</keyword>
<evidence type="ECO:0000256" key="2">
    <source>
        <dbReference type="ARBA" id="ARBA00022475"/>
    </source>
</evidence>
<feature type="transmembrane region" description="Helical" evidence="6">
    <location>
        <begin position="349"/>
        <end position="369"/>
    </location>
</feature>
<evidence type="ECO:0000313" key="8">
    <source>
        <dbReference type="EMBL" id="MEY1661023.1"/>
    </source>
</evidence>
<comment type="subcellular location">
    <subcellularLocation>
        <location evidence="1">Cell membrane</location>
        <topology evidence="1">Multi-pass membrane protein</topology>
    </subcellularLocation>
</comment>
<evidence type="ECO:0000256" key="5">
    <source>
        <dbReference type="ARBA" id="ARBA00023136"/>
    </source>
</evidence>
<accession>A0ABV4AEW3</accession>
<keyword evidence="9" id="KW-1185">Reference proteome</keyword>
<dbReference type="Gene3D" id="3.40.1710.10">
    <property type="entry name" value="abc type-2 transporter like domain"/>
    <property type="match status" value="1"/>
</dbReference>
<dbReference type="EMBL" id="JBGCUO010000001">
    <property type="protein sequence ID" value="MEY1661023.1"/>
    <property type="molecule type" value="Genomic_DNA"/>
</dbReference>
<keyword evidence="5 6" id="KW-0472">Membrane</keyword>
<feature type="transmembrane region" description="Helical" evidence="6">
    <location>
        <begin position="293"/>
        <end position="313"/>
    </location>
</feature>
<dbReference type="InterPro" id="IPR051449">
    <property type="entry name" value="ABC-2_transporter_component"/>
</dbReference>
<reference evidence="8 9" key="1">
    <citation type="submission" date="2024-07" db="EMBL/GenBank/DDBJ databases">
        <authorList>
            <person name="Ren Q."/>
        </authorList>
    </citation>
    <scope>NUCLEOTIDE SEQUENCE [LARGE SCALE GENOMIC DNA]</scope>
    <source>
        <strain evidence="8 9">REN37</strain>
    </source>
</reference>
<comment type="caution">
    <text evidence="8">The sequence shown here is derived from an EMBL/GenBank/DDBJ whole genome shotgun (WGS) entry which is preliminary data.</text>
</comment>
<proteinExistence type="predicted"/>
<dbReference type="InterPro" id="IPR013525">
    <property type="entry name" value="ABC2_TM"/>
</dbReference>
<dbReference type="PANTHER" id="PTHR30294:SF46">
    <property type="entry name" value="ABC TRANSPORTER PERMEASE"/>
    <property type="match status" value="1"/>
</dbReference>
<evidence type="ECO:0000256" key="3">
    <source>
        <dbReference type="ARBA" id="ARBA00022692"/>
    </source>
</evidence>